<evidence type="ECO:0000313" key="2">
    <source>
        <dbReference type="Proteomes" id="UP001235513"/>
    </source>
</evidence>
<sequence>MINSWKIFRRIFRSSKNNDKLKWGAKKKEIAVLHEKNVQSAINEKTSSLQINRILDLKTIHTA</sequence>
<gene>
    <name evidence="1" type="ORF">J2T04_003557</name>
</gene>
<accession>A0ABT9SS81</accession>
<comment type="caution">
    <text evidence="1">The sequence shown here is derived from an EMBL/GenBank/DDBJ whole genome shotgun (WGS) entry which is preliminary data.</text>
</comment>
<protein>
    <submittedName>
        <fullName evidence="1">Uncharacterized protein</fullName>
    </submittedName>
</protein>
<organism evidence="1 2">
    <name type="scientific">Chryseobacterium lathyri</name>
    <dbReference type="NCBI Taxonomy" id="395933"/>
    <lineage>
        <taxon>Bacteria</taxon>
        <taxon>Pseudomonadati</taxon>
        <taxon>Bacteroidota</taxon>
        <taxon>Flavobacteriia</taxon>
        <taxon>Flavobacteriales</taxon>
        <taxon>Weeksellaceae</taxon>
        <taxon>Chryseobacterium group</taxon>
        <taxon>Chryseobacterium</taxon>
    </lineage>
</organism>
<dbReference type="RefSeq" id="WP_306845895.1">
    <property type="nucleotide sequence ID" value="NZ_JAUSRL010000006.1"/>
</dbReference>
<reference evidence="1 2" key="1">
    <citation type="submission" date="2023-07" db="EMBL/GenBank/DDBJ databases">
        <title>Sorghum-associated microbial communities from plants grown in Nebraska, USA.</title>
        <authorList>
            <person name="Schachtman D."/>
        </authorList>
    </citation>
    <scope>NUCLEOTIDE SEQUENCE [LARGE SCALE GENOMIC DNA]</scope>
    <source>
        <strain evidence="1 2">CC351</strain>
    </source>
</reference>
<evidence type="ECO:0000313" key="1">
    <source>
        <dbReference type="EMBL" id="MDP9961646.1"/>
    </source>
</evidence>
<proteinExistence type="predicted"/>
<keyword evidence="2" id="KW-1185">Reference proteome</keyword>
<name>A0ABT9SS81_9FLAO</name>
<dbReference type="Proteomes" id="UP001235513">
    <property type="component" value="Unassembled WGS sequence"/>
</dbReference>
<dbReference type="EMBL" id="JAUSRL010000006">
    <property type="protein sequence ID" value="MDP9961646.1"/>
    <property type="molecule type" value="Genomic_DNA"/>
</dbReference>